<dbReference type="CDD" id="cd09630">
    <property type="entry name" value="CDH_like_cytochrome"/>
    <property type="match status" value="1"/>
</dbReference>
<name>A0A2P8A5M5_9PEZI</name>
<feature type="compositionally biased region" description="Polar residues" evidence="1">
    <location>
        <begin position="243"/>
        <end position="260"/>
    </location>
</feature>
<dbReference type="InterPro" id="IPR053208">
    <property type="entry name" value="GMC_Oxidoreductase_CD"/>
</dbReference>
<dbReference type="OrthoDB" id="413885at2759"/>
<dbReference type="Proteomes" id="UP000243723">
    <property type="component" value="Unassembled WGS sequence"/>
</dbReference>
<gene>
    <name evidence="4" type="ORF">B9Z65_4636</name>
</gene>
<dbReference type="AlphaFoldDB" id="A0A2P8A5M5"/>
<evidence type="ECO:0000313" key="5">
    <source>
        <dbReference type="Proteomes" id="UP000243723"/>
    </source>
</evidence>
<dbReference type="PANTHER" id="PTHR47190">
    <property type="entry name" value="DEHYDROGENASE, PUTATIVE-RELATED"/>
    <property type="match status" value="1"/>
</dbReference>
<dbReference type="SUPFAM" id="SSF49344">
    <property type="entry name" value="CBD9-like"/>
    <property type="match status" value="1"/>
</dbReference>
<keyword evidence="2" id="KW-0732">Signal</keyword>
<accession>A0A2P8A5M5</accession>
<evidence type="ECO:0000313" key="4">
    <source>
        <dbReference type="EMBL" id="PSK55758.1"/>
    </source>
</evidence>
<evidence type="ECO:0000256" key="1">
    <source>
        <dbReference type="SAM" id="MobiDB-lite"/>
    </source>
</evidence>
<dbReference type="InterPro" id="IPR015920">
    <property type="entry name" value="Cellobiose_DH-like_cyt"/>
</dbReference>
<dbReference type="EMBL" id="NHZQ01000066">
    <property type="protein sequence ID" value="PSK55758.1"/>
    <property type="molecule type" value="Genomic_DNA"/>
</dbReference>
<protein>
    <recommendedName>
        <fullName evidence="3">Cellobiose dehydrogenase-like cytochrome domain-containing protein</fullName>
    </recommendedName>
</protein>
<feature type="region of interest" description="Disordered" evidence="1">
    <location>
        <begin position="206"/>
        <end position="316"/>
    </location>
</feature>
<dbReference type="Pfam" id="PF16010">
    <property type="entry name" value="CDH-cyt"/>
    <property type="match status" value="1"/>
</dbReference>
<feature type="chain" id="PRO_5015172235" description="Cellobiose dehydrogenase-like cytochrome domain-containing protein" evidence="2">
    <location>
        <begin position="18"/>
        <end position="336"/>
    </location>
</feature>
<evidence type="ECO:0000256" key="2">
    <source>
        <dbReference type="SAM" id="SignalP"/>
    </source>
</evidence>
<proteinExistence type="predicted"/>
<organism evidence="4 5">
    <name type="scientific">Elsinoe australis</name>
    <dbReference type="NCBI Taxonomy" id="40998"/>
    <lineage>
        <taxon>Eukaryota</taxon>
        <taxon>Fungi</taxon>
        <taxon>Dikarya</taxon>
        <taxon>Ascomycota</taxon>
        <taxon>Pezizomycotina</taxon>
        <taxon>Dothideomycetes</taxon>
        <taxon>Dothideomycetidae</taxon>
        <taxon>Myriangiales</taxon>
        <taxon>Elsinoaceae</taxon>
        <taxon>Elsinoe</taxon>
    </lineage>
</organism>
<reference evidence="4 5" key="1">
    <citation type="submission" date="2017-05" db="EMBL/GenBank/DDBJ databases">
        <title>Draft genome sequence of Elsinoe australis.</title>
        <authorList>
            <person name="Cheng Q."/>
        </authorList>
    </citation>
    <scope>NUCLEOTIDE SEQUENCE [LARGE SCALE GENOMIC DNA]</scope>
    <source>
        <strain evidence="4 5">NL1</strain>
    </source>
</reference>
<comment type="caution">
    <text evidence="4">The sequence shown here is derived from an EMBL/GenBank/DDBJ whole genome shotgun (WGS) entry which is preliminary data.</text>
</comment>
<feature type="compositionally biased region" description="Acidic residues" evidence="1">
    <location>
        <begin position="214"/>
        <end position="232"/>
    </location>
</feature>
<dbReference type="PANTHER" id="PTHR47190:SF4">
    <property type="entry name" value="DEHYDROGENASE, PUTATIVE-RELATED"/>
    <property type="match status" value="1"/>
</dbReference>
<evidence type="ECO:0000259" key="3">
    <source>
        <dbReference type="Pfam" id="PF16010"/>
    </source>
</evidence>
<dbReference type="STRING" id="40998.A0A2P8A5M5"/>
<dbReference type="Gene3D" id="2.60.40.1210">
    <property type="entry name" value="Cellobiose dehydrogenase, cytochrome domain"/>
    <property type="match status" value="1"/>
</dbReference>
<feature type="domain" description="Cellobiose dehydrogenase-like cytochrome" evidence="3">
    <location>
        <begin position="23"/>
        <end position="198"/>
    </location>
</feature>
<feature type="signal peptide" evidence="2">
    <location>
        <begin position="1"/>
        <end position="17"/>
    </location>
</feature>
<sequence>MVRYGFLSAALAAGAAAQAVKTVDSNTGITFAAFKDETTGTQVGLALPESYTGDFIGQLVAPTGNSTGWVGMSLGPAMLNNLLVAAWPNEKELVSTFRQASDYAAPGPYPGANFTAEPISTGTFVNATHYSYTFLCSGCLAVQPNFQGNGTTGTGIGWALSTTELANTASANTTLNFHSAGQGIFSLSFADAQSAQFDEWAQLAKEGATPTNPDAEEGGDDEGDDEGSDEEGGSAGPTEAPFPTSNLPGPTATSTANPTLTGVEATTTATPTGTGRPRRTRTRSSRRSRPTSSSKARAKAAPFRPAFNPDAVNGNDFEDAQKFKASFLDGYYKGSE</sequence>
<feature type="compositionally biased region" description="Low complexity" evidence="1">
    <location>
        <begin position="265"/>
        <end position="275"/>
    </location>
</feature>
<feature type="compositionally biased region" description="Basic residues" evidence="1">
    <location>
        <begin position="276"/>
        <end position="289"/>
    </location>
</feature>
<keyword evidence="5" id="KW-1185">Reference proteome</keyword>
<feature type="compositionally biased region" description="Low complexity" evidence="1">
    <location>
        <begin position="290"/>
        <end position="307"/>
    </location>
</feature>